<proteinExistence type="predicted"/>
<feature type="region of interest" description="Disordered" evidence="5">
    <location>
        <begin position="423"/>
        <end position="487"/>
    </location>
</feature>
<protein>
    <recommendedName>
        <fullName evidence="6">BZIP domain-containing protein</fullName>
    </recommendedName>
</protein>
<feature type="compositionally biased region" description="Low complexity" evidence="5">
    <location>
        <begin position="65"/>
        <end position="74"/>
    </location>
</feature>
<keyword evidence="3" id="KW-0804">Transcription</keyword>
<organism evidence="7 8">
    <name type="scientific">Kwoniella europaea PYCC6329</name>
    <dbReference type="NCBI Taxonomy" id="1423913"/>
    <lineage>
        <taxon>Eukaryota</taxon>
        <taxon>Fungi</taxon>
        <taxon>Dikarya</taxon>
        <taxon>Basidiomycota</taxon>
        <taxon>Agaricomycotina</taxon>
        <taxon>Tremellomycetes</taxon>
        <taxon>Tremellales</taxon>
        <taxon>Cryptococcaceae</taxon>
        <taxon>Kwoniella</taxon>
    </lineage>
</organism>
<evidence type="ECO:0000256" key="1">
    <source>
        <dbReference type="ARBA" id="ARBA00004123"/>
    </source>
</evidence>
<evidence type="ECO:0000256" key="4">
    <source>
        <dbReference type="ARBA" id="ARBA00023242"/>
    </source>
</evidence>
<keyword evidence="8" id="KW-1185">Reference proteome</keyword>
<feature type="compositionally biased region" description="Polar residues" evidence="5">
    <location>
        <begin position="296"/>
        <end position="307"/>
    </location>
</feature>
<dbReference type="KEGG" id="ker:91098921"/>
<feature type="compositionally biased region" description="Polar residues" evidence="5">
    <location>
        <begin position="431"/>
        <end position="450"/>
    </location>
</feature>
<keyword evidence="2" id="KW-0805">Transcription regulation</keyword>
<dbReference type="Gene3D" id="1.20.5.170">
    <property type="match status" value="1"/>
</dbReference>
<evidence type="ECO:0000256" key="3">
    <source>
        <dbReference type="ARBA" id="ARBA00023163"/>
    </source>
</evidence>
<accession>A0AAX4K7D9</accession>
<dbReference type="InterPro" id="IPR051027">
    <property type="entry name" value="bZIP_transcription_factors"/>
</dbReference>
<comment type="subcellular location">
    <subcellularLocation>
        <location evidence="1">Nucleus</location>
    </subcellularLocation>
</comment>
<dbReference type="AlphaFoldDB" id="A0AAX4K7D9"/>
<feature type="region of interest" description="Disordered" evidence="5">
    <location>
        <begin position="1"/>
        <end position="74"/>
    </location>
</feature>
<evidence type="ECO:0000313" key="8">
    <source>
        <dbReference type="Proteomes" id="UP001358614"/>
    </source>
</evidence>
<evidence type="ECO:0000313" key="7">
    <source>
        <dbReference type="EMBL" id="WWD02079.1"/>
    </source>
</evidence>
<dbReference type="SMART" id="SM00338">
    <property type="entry name" value="BRLZ"/>
    <property type="match status" value="1"/>
</dbReference>
<feature type="compositionally biased region" description="Low complexity" evidence="5">
    <location>
        <begin position="451"/>
        <end position="470"/>
    </location>
</feature>
<keyword evidence="4" id="KW-0539">Nucleus</keyword>
<dbReference type="GO" id="GO:0003700">
    <property type="term" value="F:DNA-binding transcription factor activity"/>
    <property type="evidence" value="ECO:0007669"/>
    <property type="project" value="InterPro"/>
</dbReference>
<dbReference type="InterPro" id="IPR004827">
    <property type="entry name" value="bZIP"/>
</dbReference>
<dbReference type="PANTHER" id="PTHR19304">
    <property type="entry name" value="CYCLIC-AMP RESPONSE ELEMENT BINDING PROTEIN"/>
    <property type="match status" value="1"/>
</dbReference>
<evidence type="ECO:0000256" key="5">
    <source>
        <dbReference type="SAM" id="MobiDB-lite"/>
    </source>
</evidence>
<feature type="region of interest" description="Disordered" evidence="5">
    <location>
        <begin position="153"/>
        <end position="199"/>
    </location>
</feature>
<dbReference type="GO" id="GO:0005634">
    <property type="term" value="C:nucleus"/>
    <property type="evidence" value="ECO:0007669"/>
    <property type="project" value="UniProtKB-SubCell"/>
</dbReference>
<feature type="domain" description="BZIP" evidence="6">
    <location>
        <begin position="360"/>
        <end position="421"/>
    </location>
</feature>
<dbReference type="SUPFAM" id="SSF57959">
    <property type="entry name" value="Leucine zipper domain"/>
    <property type="match status" value="1"/>
</dbReference>
<dbReference type="Proteomes" id="UP001358614">
    <property type="component" value="Chromosome 1"/>
</dbReference>
<feature type="compositionally biased region" description="Polar residues" evidence="5">
    <location>
        <begin position="32"/>
        <end position="52"/>
    </location>
</feature>
<evidence type="ECO:0000256" key="2">
    <source>
        <dbReference type="ARBA" id="ARBA00023015"/>
    </source>
</evidence>
<dbReference type="EMBL" id="CP144089">
    <property type="protein sequence ID" value="WWD02079.1"/>
    <property type="molecule type" value="Genomic_DNA"/>
</dbReference>
<feature type="region of interest" description="Disordered" evidence="5">
    <location>
        <begin position="227"/>
        <end position="325"/>
    </location>
</feature>
<dbReference type="CDD" id="cd14810">
    <property type="entry name" value="bZIP_u1"/>
    <property type="match status" value="1"/>
</dbReference>
<name>A0AAX4K7D9_9TREE</name>
<evidence type="ECO:0000259" key="6">
    <source>
        <dbReference type="SMART" id="SM00338"/>
    </source>
</evidence>
<dbReference type="RefSeq" id="XP_066080046.1">
    <property type="nucleotide sequence ID" value="XM_066223949.1"/>
</dbReference>
<feature type="compositionally biased region" description="Low complexity" evidence="5">
    <location>
        <begin position="284"/>
        <end position="295"/>
    </location>
</feature>
<gene>
    <name evidence="7" type="ORF">V865_000117</name>
</gene>
<feature type="compositionally biased region" description="Low complexity" evidence="5">
    <location>
        <begin position="173"/>
        <end position="192"/>
    </location>
</feature>
<reference evidence="7 8" key="1">
    <citation type="submission" date="2024-01" db="EMBL/GenBank/DDBJ databases">
        <title>Comparative genomics of Cryptococcus and Kwoniella reveals pathogenesis evolution and contrasting modes of karyotype evolution via chromosome fusion or intercentromeric recombination.</title>
        <authorList>
            <person name="Coelho M.A."/>
            <person name="David-Palma M."/>
            <person name="Shea T."/>
            <person name="Bowers K."/>
            <person name="McGinley-Smith S."/>
            <person name="Mohammad A.W."/>
            <person name="Gnirke A."/>
            <person name="Yurkov A.M."/>
            <person name="Nowrousian M."/>
            <person name="Sun S."/>
            <person name="Cuomo C.A."/>
            <person name="Heitman J."/>
        </authorList>
    </citation>
    <scope>NUCLEOTIDE SEQUENCE [LARGE SCALE GENOMIC DNA]</scope>
    <source>
        <strain evidence="7 8">PYCC6329</strain>
    </source>
</reference>
<dbReference type="InterPro" id="IPR046347">
    <property type="entry name" value="bZIP_sf"/>
</dbReference>
<dbReference type="GeneID" id="91098921"/>
<sequence>MDQITQRQNEDDSIQFDLTENGPGSPPDFLQATDSTETGSASNASNSPTISLRSAPPRNLDGGVLPTTTSLPNLTSVQNPITPFAMEPNWPSQGFYNYYQPEALRSSFDRQSTSPQTSMHSYDDPVHRRSATLPHNPTFLPPPVPIPHPIHNSANGGNVSLPPLPQTFYGSYPTGSSSNNPNQSQGGSQSTPANIHTLGHNVGYSVSNSSSGGYHYPLTSPIGLTDSFGSGNGPNRIPPVHSYSESPRIPGYPSSSPGGPGLHHQHHLSPTSPTSHLLHGMNPSSASTSSSSFPSIQRTPANLPSSRGNHKRRSTSASHSTESWDEIERNFVPTSTEVETRELGDEQPWGMPQSEYKALNPRDKKQVRNRIGARRFRAKRKDYVNNLETTLRMKDDEITTLRIRCESQQSEINNLRNKLGLPTIEYPTPQPQNNDTSGLGLVMNQSNPTPNGNASGDNNGSSTHSSNSNNGGNGNEWGKTKIENVLQ</sequence>
<feature type="compositionally biased region" description="Basic and acidic residues" evidence="5">
    <location>
        <begin position="478"/>
        <end position="487"/>
    </location>
</feature>